<comment type="caution">
    <text evidence="1">The sequence shown here is derived from an EMBL/GenBank/DDBJ whole genome shotgun (WGS) entry which is preliminary data.</text>
</comment>
<evidence type="ECO:0000313" key="1">
    <source>
        <dbReference type="EMBL" id="MBR7827606.1"/>
    </source>
</evidence>
<sequence>MCVSMAPAEFSGTILYCGRRCHPQHGWIEVLGYQNAAVNLATGPNAMLLHLSAKSVSSRQFLRVGSADRVLHSMVDAVRPIPAGPTLGTRGPIAIAAAPRVEIFQHDIYTVVLAHNAAHIPDALERVEPRKRPALNRDLFDFYADLYPGQPIVLCCFDNKDAADAKPLMLWYEPRDEDRLVLPAIDCHTGAIPDLDSNVLTDHWLLFGSDRADWLWGEKVHYGRKPSPKLLEYLPPRVMGWHFDETMPNGDFAIAHDDLLRGEPTAIERVSPL</sequence>
<dbReference type="RefSeq" id="WP_212518748.1">
    <property type="nucleotide sequence ID" value="NZ_JAGSOH010000038.1"/>
</dbReference>
<keyword evidence="2" id="KW-1185">Reference proteome</keyword>
<dbReference type="Proteomes" id="UP000676325">
    <property type="component" value="Unassembled WGS sequence"/>
</dbReference>
<accession>A0A941ILG5</accession>
<protein>
    <submittedName>
        <fullName evidence="1">Uncharacterized protein</fullName>
    </submittedName>
</protein>
<organism evidence="1 2">
    <name type="scientific">Actinospica acidithermotolerans</name>
    <dbReference type="NCBI Taxonomy" id="2828514"/>
    <lineage>
        <taxon>Bacteria</taxon>
        <taxon>Bacillati</taxon>
        <taxon>Actinomycetota</taxon>
        <taxon>Actinomycetes</taxon>
        <taxon>Catenulisporales</taxon>
        <taxon>Actinospicaceae</taxon>
        <taxon>Actinospica</taxon>
    </lineage>
</organism>
<name>A0A941ILG5_9ACTN</name>
<proteinExistence type="predicted"/>
<reference evidence="1" key="1">
    <citation type="submission" date="2021-04" db="EMBL/GenBank/DDBJ databases">
        <title>Genome based classification of Actinospica acidithermotolerans sp. nov., an actinobacterium isolated from an Indonesian hot spring.</title>
        <authorList>
            <person name="Kusuma A.B."/>
            <person name="Putra K.E."/>
            <person name="Nafisah S."/>
            <person name="Loh J."/>
            <person name="Nouioui I."/>
            <person name="Goodfellow M."/>
        </authorList>
    </citation>
    <scope>NUCLEOTIDE SEQUENCE</scope>
    <source>
        <strain evidence="1">MGRD01-02</strain>
    </source>
</reference>
<evidence type="ECO:0000313" key="2">
    <source>
        <dbReference type="Proteomes" id="UP000676325"/>
    </source>
</evidence>
<gene>
    <name evidence="1" type="ORF">KDK95_14910</name>
</gene>
<dbReference type="AlphaFoldDB" id="A0A941ILG5"/>
<dbReference type="EMBL" id="JAGSOH010000038">
    <property type="protein sequence ID" value="MBR7827606.1"/>
    <property type="molecule type" value="Genomic_DNA"/>
</dbReference>